<evidence type="ECO:0000313" key="1">
    <source>
        <dbReference type="EMBL" id="KAH3673624.1"/>
    </source>
</evidence>
<name>A0A9P8TCF3_9ASCO</name>
<dbReference type="AlphaFoldDB" id="A0A9P8TCF3"/>
<dbReference type="Proteomes" id="UP000769528">
    <property type="component" value="Unassembled WGS sequence"/>
</dbReference>
<proteinExistence type="predicted"/>
<dbReference type="EMBL" id="JAEUBF010000949">
    <property type="protein sequence ID" value="KAH3673624.1"/>
    <property type="molecule type" value="Genomic_DNA"/>
</dbReference>
<comment type="caution">
    <text evidence="1">The sequence shown here is derived from an EMBL/GenBank/DDBJ whole genome shotgun (WGS) entry which is preliminary data.</text>
</comment>
<organism evidence="1 2">
    <name type="scientific">Wickerhamomyces mucosus</name>
    <dbReference type="NCBI Taxonomy" id="1378264"/>
    <lineage>
        <taxon>Eukaryota</taxon>
        <taxon>Fungi</taxon>
        <taxon>Dikarya</taxon>
        <taxon>Ascomycota</taxon>
        <taxon>Saccharomycotina</taxon>
        <taxon>Saccharomycetes</taxon>
        <taxon>Phaffomycetales</taxon>
        <taxon>Wickerhamomycetaceae</taxon>
        <taxon>Wickerhamomyces</taxon>
    </lineage>
</organism>
<accession>A0A9P8TCF3</accession>
<protein>
    <submittedName>
        <fullName evidence="1">Uncharacterized protein</fullName>
    </submittedName>
</protein>
<evidence type="ECO:0000313" key="2">
    <source>
        <dbReference type="Proteomes" id="UP000769528"/>
    </source>
</evidence>
<gene>
    <name evidence="1" type="ORF">WICMUC_003527</name>
</gene>
<reference evidence="1" key="1">
    <citation type="journal article" date="2021" name="Open Biol.">
        <title>Shared evolutionary footprints suggest mitochondrial oxidative damage underlies multiple complex I losses in fungi.</title>
        <authorList>
            <person name="Schikora-Tamarit M.A."/>
            <person name="Marcet-Houben M."/>
            <person name="Nosek J."/>
            <person name="Gabaldon T."/>
        </authorList>
    </citation>
    <scope>NUCLEOTIDE SEQUENCE</scope>
    <source>
        <strain evidence="1">CBS6341</strain>
    </source>
</reference>
<reference evidence="1" key="2">
    <citation type="submission" date="2021-01" db="EMBL/GenBank/DDBJ databases">
        <authorList>
            <person name="Schikora-Tamarit M.A."/>
        </authorList>
    </citation>
    <scope>NUCLEOTIDE SEQUENCE</scope>
    <source>
        <strain evidence="1">CBS6341</strain>
    </source>
</reference>
<keyword evidence="2" id="KW-1185">Reference proteome</keyword>
<sequence length="96" mass="10345">MENNNDEKSFMESNNVFISSSFIDKVAEFQSFMATNSICFVESARSSTSMVCNNLSNLSANGKIESMDDFNAALSASETLPSSFAAVECAVSWSNG</sequence>